<sequence>MMIAWEFLTLFKPVELDNMLLVFCDGTGSDGNLTLNSGESLKSGSDAKPQYPSNVLFLSRAVKHLSGDNQKRQMVLYLSGVGSEADFHADSIGGAILIQAFGLSVASKIRDAYAFIAQNYEEGDEICLFGFSRGAYTVRKVAGLIDRIGLLRRDSLGYLFGIWLDLYQKKTPTIPPHTRKSIKIKCVGVWDTVGAAFGVIDALSIKDDSPLPNVEVALHALALQENRQKFLPILWNQQKSGKLGPNQVFKQVWFPGAHCDVGGGYQFHELSDLALIWMVGEIESFINLDTAFIQRCLQPNPKPWGTSQPRNAFLDIGFQPIELGLVGTETRLKDIRGDDVEVFHESLKFAPKLEFDSPLAKMITLSDLKQKFHSGWSPNWAPLNDFEKRCRDNWGKFPPEGPITFKTPSTLLNAPKVSAKL</sequence>
<dbReference type="AlphaFoldDB" id="A0A0C2SIP4"/>
<dbReference type="Proteomes" id="UP000054549">
    <property type="component" value="Unassembled WGS sequence"/>
</dbReference>
<dbReference type="InterPro" id="IPR018712">
    <property type="entry name" value="Tle1-like_cat"/>
</dbReference>
<reference evidence="2 3" key="1">
    <citation type="submission" date="2014-04" db="EMBL/GenBank/DDBJ databases">
        <title>Evolutionary Origins and Diversification of the Mycorrhizal Mutualists.</title>
        <authorList>
            <consortium name="DOE Joint Genome Institute"/>
            <consortium name="Mycorrhizal Genomics Consortium"/>
            <person name="Kohler A."/>
            <person name="Kuo A."/>
            <person name="Nagy L.G."/>
            <person name="Floudas D."/>
            <person name="Copeland A."/>
            <person name="Barry K.W."/>
            <person name="Cichocki N."/>
            <person name="Veneault-Fourrey C."/>
            <person name="LaButti K."/>
            <person name="Lindquist E.A."/>
            <person name="Lipzen A."/>
            <person name="Lundell T."/>
            <person name="Morin E."/>
            <person name="Murat C."/>
            <person name="Riley R."/>
            <person name="Ohm R."/>
            <person name="Sun H."/>
            <person name="Tunlid A."/>
            <person name="Henrissat B."/>
            <person name="Grigoriev I.V."/>
            <person name="Hibbett D.S."/>
            <person name="Martin F."/>
        </authorList>
    </citation>
    <scope>NUCLEOTIDE SEQUENCE [LARGE SCALE GENOMIC DNA]</scope>
    <source>
        <strain evidence="2 3">Koide BX008</strain>
    </source>
</reference>
<proteinExistence type="predicted"/>
<evidence type="ECO:0000259" key="1">
    <source>
        <dbReference type="Pfam" id="PF09994"/>
    </source>
</evidence>
<dbReference type="EMBL" id="KN818263">
    <property type="protein sequence ID" value="KIL63040.1"/>
    <property type="molecule type" value="Genomic_DNA"/>
</dbReference>
<gene>
    <name evidence="2" type="ORF">M378DRAFT_25263</name>
</gene>
<dbReference type="OrthoDB" id="3057168at2759"/>
<keyword evidence="3" id="KW-1185">Reference proteome</keyword>
<organism evidence="2 3">
    <name type="scientific">Amanita muscaria (strain Koide BX008)</name>
    <dbReference type="NCBI Taxonomy" id="946122"/>
    <lineage>
        <taxon>Eukaryota</taxon>
        <taxon>Fungi</taxon>
        <taxon>Dikarya</taxon>
        <taxon>Basidiomycota</taxon>
        <taxon>Agaricomycotina</taxon>
        <taxon>Agaricomycetes</taxon>
        <taxon>Agaricomycetidae</taxon>
        <taxon>Agaricales</taxon>
        <taxon>Pluteineae</taxon>
        <taxon>Amanitaceae</taxon>
        <taxon>Amanita</taxon>
    </lineage>
</organism>
<evidence type="ECO:0000313" key="2">
    <source>
        <dbReference type="EMBL" id="KIL63040.1"/>
    </source>
</evidence>
<dbReference type="InParanoid" id="A0A0C2SIP4"/>
<dbReference type="HOGENOM" id="CLU_005049_3_0_1"/>
<evidence type="ECO:0000313" key="3">
    <source>
        <dbReference type="Proteomes" id="UP000054549"/>
    </source>
</evidence>
<feature type="domain" description="T6SS Phospholipase effector Tle1-like catalytic" evidence="1">
    <location>
        <begin position="20"/>
        <end position="280"/>
    </location>
</feature>
<protein>
    <recommendedName>
        <fullName evidence="1">T6SS Phospholipase effector Tle1-like catalytic domain-containing protein</fullName>
    </recommendedName>
</protein>
<dbReference type="PANTHER" id="PTHR33840:SF1">
    <property type="entry name" value="TLE1 PHOSPHOLIPASE DOMAIN-CONTAINING PROTEIN"/>
    <property type="match status" value="1"/>
</dbReference>
<dbReference type="PANTHER" id="PTHR33840">
    <property type="match status" value="1"/>
</dbReference>
<dbReference type="STRING" id="946122.A0A0C2SIP4"/>
<dbReference type="Pfam" id="PF09994">
    <property type="entry name" value="T6SS_Tle1-like_cat"/>
    <property type="match status" value="1"/>
</dbReference>
<name>A0A0C2SIP4_AMAMK</name>
<accession>A0A0C2SIP4</accession>